<evidence type="ECO:0000256" key="2">
    <source>
        <dbReference type="ARBA" id="ARBA00023315"/>
    </source>
</evidence>
<dbReference type="InterPro" id="IPR000182">
    <property type="entry name" value="GNAT_dom"/>
</dbReference>
<feature type="domain" description="N-acetyltransferase" evidence="3">
    <location>
        <begin position="130"/>
        <end position="266"/>
    </location>
</feature>
<dbReference type="GO" id="GO:0016746">
    <property type="term" value="F:acyltransferase activity"/>
    <property type="evidence" value="ECO:0007669"/>
    <property type="project" value="UniProtKB-KW"/>
</dbReference>
<comment type="caution">
    <text evidence="4">The sequence shown here is derived from an EMBL/GenBank/DDBJ whole genome shotgun (WGS) entry which is preliminary data.</text>
</comment>
<dbReference type="RefSeq" id="WP_205121108.1">
    <property type="nucleotide sequence ID" value="NZ_JAFBCM010000001.1"/>
</dbReference>
<dbReference type="PANTHER" id="PTHR43877">
    <property type="entry name" value="AMINOALKYLPHOSPHONATE N-ACETYLTRANSFERASE-RELATED-RELATED"/>
    <property type="match status" value="1"/>
</dbReference>
<evidence type="ECO:0000313" key="4">
    <source>
        <dbReference type="EMBL" id="MFC3765843.1"/>
    </source>
</evidence>
<evidence type="ECO:0000313" key="5">
    <source>
        <dbReference type="Proteomes" id="UP001595699"/>
    </source>
</evidence>
<sequence length="266" mass="28907">MTYGLQDLLERMDHNLAEHACHLHRTHAPMTVEESADILISDSGLADDTFNIVARARFTEQTAAARIDDVIAATRATKRPFSWWVGPTSTPNDLSQLLVKAGLPASDPESAMWIDLNETVNPTADNVPQLRVDMATEPKHLVDYAAVLGHGWDPPSTTLPEFVTRTADAALLDSCPAHYLVGYVDGEPMATAEVFLSAGVAGIYAVMTAATHRRRGFGTSMMAAALELARAYDHPIVVLQASAEGEQLYRTLGFHTSGAYLEHPIR</sequence>
<keyword evidence="2 4" id="KW-0012">Acyltransferase</keyword>
<gene>
    <name evidence="4" type="ORF">ACFOUW_33765</name>
</gene>
<protein>
    <submittedName>
        <fullName evidence="4">GNAT family N-acetyltransferase</fullName>
        <ecNumber evidence="4">2.3.1.-</ecNumber>
    </submittedName>
</protein>
<keyword evidence="5" id="KW-1185">Reference proteome</keyword>
<name>A0ABV7YLJ4_9ACTN</name>
<dbReference type="Proteomes" id="UP001595699">
    <property type="component" value="Unassembled WGS sequence"/>
</dbReference>
<dbReference type="SUPFAM" id="SSF55729">
    <property type="entry name" value="Acyl-CoA N-acyltransferases (Nat)"/>
    <property type="match status" value="1"/>
</dbReference>
<accession>A0ABV7YLJ4</accession>
<dbReference type="EMBL" id="JBHRZH010000043">
    <property type="protein sequence ID" value="MFC3765843.1"/>
    <property type="molecule type" value="Genomic_DNA"/>
</dbReference>
<proteinExistence type="predicted"/>
<dbReference type="PROSITE" id="PS51186">
    <property type="entry name" value="GNAT"/>
    <property type="match status" value="1"/>
</dbReference>
<dbReference type="Gene3D" id="3.40.630.30">
    <property type="match status" value="1"/>
</dbReference>
<dbReference type="InterPro" id="IPR050832">
    <property type="entry name" value="Bact_Acetyltransf"/>
</dbReference>
<evidence type="ECO:0000259" key="3">
    <source>
        <dbReference type="PROSITE" id="PS51186"/>
    </source>
</evidence>
<reference evidence="5" key="1">
    <citation type="journal article" date="2019" name="Int. J. Syst. Evol. Microbiol.">
        <title>The Global Catalogue of Microorganisms (GCM) 10K type strain sequencing project: providing services to taxonomists for standard genome sequencing and annotation.</title>
        <authorList>
            <consortium name="The Broad Institute Genomics Platform"/>
            <consortium name="The Broad Institute Genome Sequencing Center for Infectious Disease"/>
            <person name="Wu L."/>
            <person name="Ma J."/>
        </authorList>
    </citation>
    <scope>NUCLEOTIDE SEQUENCE [LARGE SCALE GENOMIC DNA]</scope>
    <source>
        <strain evidence="5">CGMCC 4.7241</strain>
    </source>
</reference>
<dbReference type="Pfam" id="PF00583">
    <property type="entry name" value="Acetyltransf_1"/>
    <property type="match status" value="1"/>
</dbReference>
<organism evidence="4 5">
    <name type="scientific">Tenggerimyces flavus</name>
    <dbReference type="NCBI Taxonomy" id="1708749"/>
    <lineage>
        <taxon>Bacteria</taxon>
        <taxon>Bacillati</taxon>
        <taxon>Actinomycetota</taxon>
        <taxon>Actinomycetes</taxon>
        <taxon>Propionibacteriales</taxon>
        <taxon>Nocardioidaceae</taxon>
        <taxon>Tenggerimyces</taxon>
    </lineage>
</organism>
<evidence type="ECO:0000256" key="1">
    <source>
        <dbReference type="ARBA" id="ARBA00022679"/>
    </source>
</evidence>
<dbReference type="InterPro" id="IPR016181">
    <property type="entry name" value="Acyl_CoA_acyltransferase"/>
</dbReference>
<dbReference type="EC" id="2.3.1.-" evidence="4"/>
<dbReference type="CDD" id="cd04301">
    <property type="entry name" value="NAT_SF"/>
    <property type="match status" value="1"/>
</dbReference>
<keyword evidence="1 4" id="KW-0808">Transferase</keyword>